<keyword evidence="3" id="KW-1185">Reference proteome</keyword>
<feature type="transmembrane region" description="Helical" evidence="1">
    <location>
        <begin position="187"/>
        <end position="212"/>
    </location>
</feature>
<sequence length="540" mass="60955">MDRWFLSSKFDVSNFHPISRLYCLPKIGYYGGFGETAQVCPEGAGCCTCEEDSFASLSEGLDQLHNIDGFNYDGYCKCISGSLDVPFPLPGHCRSEDPSRLDQIIACPNKDNCDGALAAVVEYELLLLHDDITLLDVEAVTSTRTSPYTSGHCKEGTTGRLCVACANDFFDMSGTCIKCPKSFMSKLLLTLGGSLCVIATWVLLSVYMSSIYSSINLLLLYLQISSMLQSFSMDWPESIVSWGVVQKIVNFDVDFISPKCIIPEYDYKWSFYLQFLLPIIVMSANAVDYVVRRCLKMYSMRCKVTEGDDESHALAELNVEMAQLWNAKIAIMLSFQVIPRPMVPVCIPQCLALCRWRAVLWVPTISVCLPLVFGSLAMGGVNMPPFPSPRYVSGSLQMLSVCPQPGIQEIVYRSICIRCFQAWMCGSMGDEIRYLMADPNIECWKGIHIPMLLVSTIAFVVYVVGTPTVSFQVLRYGMAHNLFTDKEFMEKFSWMYEIYELRWIYWQLMIFARRGLCAAVLVFCQKWAPNKLSRHNISRH</sequence>
<organism evidence="2 3">
    <name type="scientific">Cymbomonas tetramitiformis</name>
    <dbReference type="NCBI Taxonomy" id="36881"/>
    <lineage>
        <taxon>Eukaryota</taxon>
        <taxon>Viridiplantae</taxon>
        <taxon>Chlorophyta</taxon>
        <taxon>Pyramimonadophyceae</taxon>
        <taxon>Pyramimonadales</taxon>
        <taxon>Pyramimonadaceae</taxon>
        <taxon>Cymbomonas</taxon>
    </lineage>
</organism>
<proteinExistence type="predicted"/>
<dbReference type="EMBL" id="LGRX02011021">
    <property type="protein sequence ID" value="KAK3269363.1"/>
    <property type="molecule type" value="Genomic_DNA"/>
</dbReference>
<accession>A0AAE0G126</accession>
<name>A0AAE0G126_9CHLO</name>
<comment type="caution">
    <text evidence="2">The sequence shown here is derived from an EMBL/GenBank/DDBJ whole genome shotgun (WGS) entry which is preliminary data.</text>
</comment>
<keyword evidence="1" id="KW-0812">Transmembrane</keyword>
<dbReference type="Proteomes" id="UP001190700">
    <property type="component" value="Unassembled WGS sequence"/>
</dbReference>
<evidence type="ECO:0000313" key="2">
    <source>
        <dbReference type="EMBL" id="KAK3269363.1"/>
    </source>
</evidence>
<reference evidence="2 3" key="1">
    <citation type="journal article" date="2015" name="Genome Biol. Evol.">
        <title>Comparative Genomics of a Bacterivorous Green Alga Reveals Evolutionary Causalities and Consequences of Phago-Mixotrophic Mode of Nutrition.</title>
        <authorList>
            <person name="Burns J.A."/>
            <person name="Paasch A."/>
            <person name="Narechania A."/>
            <person name="Kim E."/>
        </authorList>
    </citation>
    <scope>NUCLEOTIDE SEQUENCE [LARGE SCALE GENOMIC DNA]</scope>
    <source>
        <strain evidence="2 3">PLY_AMNH</strain>
    </source>
</reference>
<evidence type="ECO:0000313" key="3">
    <source>
        <dbReference type="Proteomes" id="UP001190700"/>
    </source>
</evidence>
<dbReference type="AlphaFoldDB" id="A0AAE0G126"/>
<evidence type="ECO:0000256" key="1">
    <source>
        <dbReference type="SAM" id="Phobius"/>
    </source>
</evidence>
<feature type="transmembrane region" description="Helical" evidence="1">
    <location>
        <begin position="452"/>
        <end position="474"/>
    </location>
</feature>
<dbReference type="PANTHER" id="PTHR11319:SF35">
    <property type="entry name" value="OUTER MEMBRANE PROTEIN PMPC-RELATED"/>
    <property type="match status" value="1"/>
</dbReference>
<keyword evidence="1" id="KW-1133">Transmembrane helix</keyword>
<keyword evidence="1" id="KW-0472">Membrane</keyword>
<feature type="transmembrane region" description="Helical" evidence="1">
    <location>
        <begin position="271"/>
        <end position="291"/>
    </location>
</feature>
<protein>
    <submittedName>
        <fullName evidence="2">Uncharacterized protein</fullName>
    </submittedName>
</protein>
<gene>
    <name evidence="2" type="ORF">CYMTET_22192</name>
</gene>
<dbReference type="PANTHER" id="PTHR11319">
    <property type="entry name" value="G PROTEIN-COUPLED RECEPTOR-RELATED"/>
    <property type="match status" value="1"/>
</dbReference>